<dbReference type="EMBL" id="QZEI01000038">
    <property type="protein sequence ID" value="RLV59301.1"/>
    <property type="molecule type" value="Genomic_DNA"/>
</dbReference>
<sequence>MSALEITKTVALDFFELQCQTTETAIEDCGTASVLTPNTSAGEPGGASFNYSLATEVENVNSIIANYQFNIPFSPIVYSDENHYIIAWLFHPWFYRPAQRVRYFRVDKDKLSFVFDNLNGIDTEISSLDGNPIQYLGSGLWSRSTRFGLDFVDITIPQSVQRLSSHISSHMSFFYYQGKMRMGIERKKGQVFEQKQLGVGFETHLEILESINHDKLKQIIESKK</sequence>
<reference evidence="1 2" key="1">
    <citation type="submission" date="2018-09" db="EMBL/GenBank/DDBJ databases">
        <title>Phylogeny of the Shewanellaceae, and recommendation for two new genera, Pseudoshewanella and Parashewanella.</title>
        <authorList>
            <person name="Wang G."/>
        </authorList>
    </citation>
    <scope>NUCLEOTIDE SEQUENCE [LARGE SCALE GENOMIC DNA]</scope>
    <source>
        <strain evidence="1 2">C51</strain>
    </source>
</reference>
<protein>
    <submittedName>
        <fullName evidence="1">Uncharacterized protein</fullName>
    </submittedName>
</protein>
<accession>A0A3L8PVE2</accession>
<comment type="caution">
    <text evidence="1">The sequence shown here is derived from an EMBL/GenBank/DDBJ whole genome shotgun (WGS) entry which is preliminary data.</text>
</comment>
<dbReference type="AlphaFoldDB" id="A0A3L8PVE2"/>
<evidence type="ECO:0000313" key="2">
    <source>
        <dbReference type="Proteomes" id="UP000281474"/>
    </source>
</evidence>
<dbReference type="Proteomes" id="UP000281474">
    <property type="component" value="Unassembled WGS sequence"/>
</dbReference>
<dbReference type="RefSeq" id="WP_121839402.1">
    <property type="nucleotide sequence ID" value="NZ_ML014787.1"/>
</dbReference>
<keyword evidence="2" id="KW-1185">Reference proteome</keyword>
<evidence type="ECO:0000313" key="1">
    <source>
        <dbReference type="EMBL" id="RLV59301.1"/>
    </source>
</evidence>
<name>A0A3L8PVE2_9GAMM</name>
<gene>
    <name evidence="1" type="ORF">D5018_12865</name>
</gene>
<organism evidence="1 2">
    <name type="scientific">Parashewanella curva</name>
    <dbReference type="NCBI Taxonomy" id="2338552"/>
    <lineage>
        <taxon>Bacteria</taxon>
        <taxon>Pseudomonadati</taxon>
        <taxon>Pseudomonadota</taxon>
        <taxon>Gammaproteobacteria</taxon>
        <taxon>Alteromonadales</taxon>
        <taxon>Shewanellaceae</taxon>
        <taxon>Parashewanella</taxon>
    </lineage>
</organism>
<proteinExistence type="predicted"/>